<dbReference type="InterPro" id="IPR036691">
    <property type="entry name" value="Endo/exonu/phosph_ase_sf"/>
</dbReference>
<proteinExistence type="predicted"/>
<keyword evidence="3" id="KW-1185">Reference proteome</keyword>
<dbReference type="AlphaFoldDB" id="A0A5J5QZU7"/>
<evidence type="ECO:0000259" key="1">
    <source>
        <dbReference type="Pfam" id="PF03372"/>
    </source>
</evidence>
<organism evidence="2 3">
    <name type="scientific">Gossypium barbadense</name>
    <name type="common">Sea Island cotton</name>
    <name type="synonym">Hibiscus barbadensis</name>
    <dbReference type="NCBI Taxonomy" id="3634"/>
    <lineage>
        <taxon>Eukaryota</taxon>
        <taxon>Viridiplantae</taxon>
        <taxon>Streptophyta</taxon>
        <taxon>Embryophyta</taxon>
        <taxon>Tracheophyta</taxon>
        <taxon>Spermatophyta</taxon>
        <taxon>Magnoliopsida</taxon>
        <taxon>eudicotyledons</taxon>
        <taxon>Gunneridae</taxon>
        <taxon>Pentapetalae</taxon>
        <taxon>rosids</taxon>
        <taxon>malvids</taxon>
        <taxon>Malvales</taxon>
        <taxon>Malvaceae</taxon>
        <taxon>Malvoideae</taxon>
        <taxon>Gossypium</taxon>
    </lineage>
</organism>
<dbReference type="InterPro" id="IPR005135">
    <property type="entry name" value="Endo/exonuclease/phosphatase"/>
</dbReference>
<dbReference type="Pfam" id="PF03372">
    <property type="entry name" value="Exo_endo_phos"/>
    <property type="match status" value="1"/>
</dbReference>
<dbReference type="SUPFAM" id="SSF56219">
    <property type="entry name" value="DNase I-like"/>
    <property type="match status" value="1"/>
</dbReference>
<reference evidence="3" key="1">
    <citation type="journal article" date="2020" name="Nat. Genet.">
        <title>Genomic diversifications of five Gossypium allopolyploid species and their impact on cotton improvement.</title>
        <authorList>
            <person name="Chen Z.J."/>
            <person name="Sreedasyam A."/>
            <person name="Ando A."/>
            <person name="Song Q."/>
            <person name="De Santiago L.M."/>
            <person name="Hulse-Kemp A.M."/>
            <person name="Ding M."/>
            <person name="Ye W."/>
            <person name="Kirkbride R.C."/>
            <person name="Jenkins J."/>
            <person name="Plott C."/>
            <person name="Lovell J."/>
            <person name="Lin Y.M."/>
            <person name="Vaughn R."/>
            <person name="Liu B."/>
            <person name="Simpson S."/>
            <person name="Scheffler B.E."/>
            <person name="Wen L."/>
            <person name="Saski C.A."/>
            <person name="Grover C.E."/>
            <person name="Hu G."/>
            <person name="Conover J.L."/>
            <person name="Carlson J.W."/>
            <person name="Shu S."/>
            <person name="Boston L.B."/>
            <person name="Williams M."/>
            <person name="Peterson D.G."/>
            <person name="McGee K."/>
            <person name="Jones D.C."/>
            <person name="Wendel J.F."/>
            <person name="Stelly D.M."/>
            <person name="Grimwood J."/>
            <person name="Schmutz J."/>
        </authorList>
    </citation>
    <scope>NUCLEOTIDE SEQUENCE [LARGE SCALE GENOMIC DNA]</scope>
    <source>
        <strain evidence="3">cv. 3-79</strain>
    </source>
</reference>
<gene>
    <name evidence="2" type="ORF">ES319_D06G103000v1</name>
</gene>
<protein>
    <recommendedName>
        <fullName evidence="1">Endonuclease/exonuclease/phosphatase domain-containing protein</fullName>
    </recommendedName>
</protein>
<feature type="domain" description="Endonuclease/exonuclease/phosphatase" evidence="1">
    <location>
        <begin position="5"/>
        <end position="203"/>
    </location>
</feature>
<dbReference type="GO" id="GO:0003824">
    <property type="term" value="F:catalytic activity"/>
    <property type="evidence" value="ECO:0007669"/>
    <property type="project" value="InterPro"/>
</dbReference>
<dbReference type="EMBL" id="CM018220">
    <property type="protein sequence ID" value="KAB2024682.1"/>
    <property type="molecule type" value="Genomic_DNA"/>
</dbReference>
<accession>A0A5J5QZU7</accession>
<dbReference type="Proteomes" id="UP000327439">
    <property type="component" value="Chromosome D06"/>
</dbReference>
<dbReference type="PANTHER" id="PTHR35218:SF9">
    <property type="entry name" value="ENDONUCLEASE_EXONUCLEASE_PHOSPHATASE DOMAIN-CONTAINING PROTEIN"/>
    <property type="match status" value="1"/>
</dbReference>
<sequence>MKILCWNCRGVGNPATVRELKQLLVVNVPDIIFLCETKIHANELSRIRFMCRMEGCFAVSSDRKSGGMALMWREGVNVTIQNYSKYHIDSVVRREEGEKFRFTGFYGQTEPSLRNEAWDMLRRVKNTVNEGWIVRGDFNAILNDSEKDGGRRKSRAGMDEFGDILDELSLRDVKTFNGWFTWSNNREGNRMVKERLDRFVISDDIMEKMPFLVSYVVR</sequence>
<name>A0A5J5QZU7_GOSBA</name>
<dbReference type="PANTHER" id="PTHR35218">
    <property type="entry name" value="RNASE H DOMAIN-CONTAINING PROTEIN"/>
    <property type="match status" value="1"/>
</dbReference>
<dbReference type="Gene3D" id="3.60.10.10">
    <property type="entry name" value="Endonuclease/exonuclease/phosphatase"/>
    <property type="match status" value="1"/>
</dbReference>
<dbReference type="OrthoDB" id="1729225at2759"/>
<evidence type="ECO:0000313" key="3">
    <source>
        <dbReference type="Proteomes" id="UP000327439"/>
    </source>
</evidence>
<evidence type="ECO:0000313" key="2">
    <source>
        <dbReference type="EMBL" id="KAB2024682.1"/>
    </source>
</evidence>